<dbReference type="GeneID" id="84782311"/>
<gene>
    <name evidence="2" type="ORF">FD30_GL000726</name>
</gene>
<feature type="transmembrane region" description="Helical" evidence="1">
    <location>
        <begin position="39"/>
        <end position="60"/>
    </location>
</feature>
<accession>A0A0R1JQM8</accession>
<keyword evidence="3" id="KW-1185">Reference proteome</keyword>
<evidence type="ECO:0000256" key="1">
    <source>
        <dbReference type="SAM" id="Phobius"/>
    </source>
</evidence>
<dbReference type="PATRIC" id="fig|1423773.3.peg.741"/>
<dbReference type="AlphaFoldDB" id="A0A0R1JQM8"/>
<comment type="caution">
    <text evidence="2">The sequence shown here is derived from an EMBL/GenBank/DDBJ whole genome shotgun (WGS) entry which is preliminary data.</text>
</comment>
<dbReference type="Proteomes" id="UP000051162">
    <property type="component" value="Unassembled WGS sequence"/>
</dbReference>
<evidence type="ECO:0000313" key="3">
    <source>
        <dbReference type="Proteomes" id="UP000051162"/>
    </source>
</evidence>
<proteinExistence type="predicted"/>
<feature type="transmembrane region" description="Helical" evidence="1">
    <location>
        <begin position="6"/>
        <end position="27"/>
    </location>
</feature>
<protein>
    <submittedName>
        <fullName evidence="2">Uncharacterized protein</fullName>
    </submittedName>
</protein>
<dbReference type="EMBL" id="AZDT01000062">
    <property type="protein sequence ID" value="KRK73468.1"/>
    <property type="molecule type" value="Genomic_DNA"/>
</dbReference>
<keyword evidence="1" id="KW-0472">Membrane</keyword>
<name>A0A0R1JQM8_9LACO</name>
<dbReference type="RefSeq" id="WP_024746835.1">
    <property type="nucleotide sequence ID" value="NZ_AZDT01000062.1"/>
</dbReference>
<dbReference type="STRING" id="1423773.FD30_GL000726"/>
<keyword evidence="1" id="KW-0812">Transmembrane</keyword>
<keyword evidence="1" id="KW-1133">Transmembrane helix</keyword>
<organism evidence="2 3">
    <name type="scientific">Levilactobacillus namurensis DSM 19117</name>
    <dbReference type="NCBI Taxonomy" id="1423773"/>
    <lineage>
        <taxon>Bacteria</taxon>
        <taxon>Bacillati</taxon>
        <taxon>Bacillota</taxon>
        <taxon>Bacilli</taxon>
        <taxon>Lactobacillales</taxon>
        <taxon>Lactobacillaceae</taxon>
        <taxon>Levilactobacillus</taxon>
    </lineage>
</organism>
<evidence type="ECO:0000313" key="2">
    <source>
        <dbReference type="EMBL" id="KRK73468.1"/>
    </source>
</evidence>
<sequence>MLAKNMMTGTLIAVIGICLLIFMLVQVLPKTKTDHDGHVLTLIYSVVALGIVAMGGWIFMA</sequence>
<reference evidence="2 3" key="1">
    <citation type="journal article" date="2015" name="Genome Announc.">
        <title>Expanding the biotechnology potential of lactobacilli through comparative genomics of 213 strains and associated genera.</title>
        <authorList>
            <person name="Sun Z."/>
            <person name="Harris H.M."/>
            <person name="McCann A."/>
            <person name="Guo C."/>
            <person name="Argimon S."/>
            <person name="Zhang W."/>
            <person name="Yang X."/>
            <person name="Jeffery I.B."/>
            <person name="Cooney J.C."/>
            <person name="Kagawa T.F."/>
            <person name="Liu W."/>
            <person name="Song Y."/>
            <person name="Salvetti E."/>
            <person name="Wrobel A."/>
            <person name="Rasinkangas P."/>
            <person name="Parkhill J."/>
            <person name="Rea M.C."/>
            <person name="O'Sullivan O."/>
            <person name="Ritari J."/>
            <person name="Douillard F.P."/>
            <person name="Paul Ross R."/>
            <person name="Yang R."/>
            <person name="Briner A.E."/>
            <person name="Felis G.E."/>
            <person name="de Vos W.M."/>
            <person name="Barrangou R."/>
            <person name="Klaenhammer T.R."/>
            <person name="Caufield P.W."/>
            <person name="Cui Y."/>
            <person name="Zhang H."/>
            <person name="O'Toole P.W."/>
        </authorList>
    </citation>
    <scope>NUCLEOTIDE SEQUENCE [LARGE SCALE GENOMIC DNA]</scope>
    <source>
        <strain evidence="2 3">DSM 19117</strain>
    </source>
</reference>
<dbReference type="OrthoDB" id="2330016at2"/>